<organism evidence="3 4">
    <name type="scientific">Paenimyroides viscosum</name>
    <dbReference type="NCBI Taxonomy" id="2488729"/>
    <lineage>
        <taxon>Bacteria</taxon>
        <taxon>Pseudomonadati</taxon>
        <taxon>Bacteroidota</taxon>
        <taxon>Flavobacteriia</taxon>
        <taxon>Flavobacteriales</taxon>
        <taxon>Flavobacteriaceae</taxon>
        <taxon>Paenimyroides</taxon>
    </lineage>
</organism>
<keyword evidence="4" id="KW-1185">Reference proteome</keyword>
<feature type="domain" description="Outer membrane protein beta-barrel" evidence="2">
    <location>
        <begin position="20"/>
        <end position="194"/>
    </location>
</feature>
<dbReference type="Proteomes" id="UP000268372">
    <property type="component" value="Unassembled WGS sequence"/>
</dbReference>
<dbReference type="OrthoDB" id="947434at2"/>
<comment type="caution">
    <text evidence="3">The sequence shown here is derived from an EMBL/GenBank/DDBJ whole genome shotgun (WGS) entry which is preliminary data.</text>
</comment>
<feature type="chain" id="PRO_5018118284" evidence="1">
    <location>
        <begin position="20"/>
        <end position="225"/>
    </location>
</feature>
<dbReference type="InterPro" id="IPR011250">
    <property type="entry name" value="OMP/PagP_B-barrel"/>
</dbReference>
<dbReference type="RefSeq" id="WP_124897996.1">
    <property type="nucleotide sequence ID" value="NZ_RQTJ01000001.1"/>
</dbReference>
<reference evidence="3 4" key="1">
    <citation type="submission" date="2018-11" db="EMBL/GenBank/DDBJ databases">
        <title>Flavobacterium sp. nov., YIM 102796 draft genome.</title>
        <authorList>
            <person name="Li G."/>
            <person name="Jiang Y."/>
        </authorList>
    </citation>
    <scope>NUCLEOTIDE SEQUENCE [LARGE SCALE GENOMIC DNA]</scope>
    <source>
        <strain evidence="3 4">YIM 102796</strain>
    </source>
</reference>
<dbReference type="SUPFAM" id="SSF56925">
    <property type="entry name" value="OMPA-like"/>
    <property type="match status" value="1"/>
</dbReference>
<dbReference type="AlphaFoldDB" id="A0A3P1B8T3"/>
<name>A0A3P1B8T3_9FLAO</name>
<evidence type="ECO:0000313" key="4">
    <source>
        <dbReference type="Proteomes" id="UP000268372"/>
    </source>
</evidence>
<evidence type="ECO:0000256" key="1">
    <source>
        <dbReference type="SAM" id="SignalP"/>
    </source>
</evidence>
<dbReference type="Gene3D" id="2.40.160.60">
    <property type="entry name" value="Outer membrane protein transport protein (OMPP1/FadL/TodX)"/>
    <property type="match status" value="1"/>
</dbReference>
<sequence>MKKTLLLLTAILGANIATAQLKVKAGTNISSITGSTNVSVSPNINYTFDFNERTKSKTGFYAGLGYELFITDNFSVTPELIYNQMGANGIMVQNQKSTVQQDYLSLPAFFEYKLIDNLRLGLGLQINQLIQSKSKEEIVSTIPFTEEEITETTEGKNSEFFKKTGYGLTAGASYTFLKNFSVEARYYFGISNIYNEGKLPKMDGAVATANAKNQSIQIGLAYKFN</sequence>
<evidence type="ECO:0000259" key="2">
    <source>
        <dbReference type="Pfam" id="PF13568"/>
    </source>
</evidence>
<feature type="signal peptide" evidence="1">
    <location>
        <begin position="1"/>
        <end position="19"/>
    </location>
</feature>
<dbReference type="EMBL" id="RQTJ01000001">
    <property type="protein sequence ID" value="RRA97073.1"/>
    <property type="molecule type" value="Genomic_DNA"/>
</dbReference>
<evidence type="ECO:0000313" key="3">
    <source>
        <dbReference type="EMBL" id="RRA97073.1"/>
    </source>
</evidence>
<protein>
    <submittedName>
        <fullName evidence="3">PorT family protein</fullName>
    </submittedName>
</protein>
<dbReference type="InterPro" id="IPR025665">
    <property type="entry name" value="Beta-barrel_OMP_2"/>
</dbReference>
<accession>A0A3P1B8T3</accession>
<dbReference type="Pfam" id="PF13568">
    <property type="entry name" value="OMP_b-brl_2"/>
    <property type="match status" value="1"/>
</dbReference>
<proteinExistence type="predicted"/>
<gene>
    <name evidence="3" type="ORF">EG242_00675</name>
</gene>
<keyword evidence="1" id="KW-0732">Signal</keyword>